<dbReference type="PRINTS" id="PR00069">
    <property type="entry name" value="ALDKETRDTASE"/>
</dbReference>
<proteinExistence type="predicted"/>
<accession>A0A1I2LE03</accession>
<dbReference type="PANTHER" id="PTHR43364:SF4">
    <property type="entry name" value="NAD(P)-LINKED OXIDOREDUCTASE SUPERFAMILY PROTEIN"/>
    <property type="match status" value="1"/>
</dbReference>
<keyword evidence="4" id="KW-1185">Reference proteome</keyword>
<dbReference type="SUPFAM" id="SSF51430">
    <property type="entry name" value="NAD(P)-linked oxidoreductase"/>
    <property type="match status" value="1"/>
</dbReference>
<dbReference type="PROSITE" id="PS00062">
    <property type="entry name" value="ALDOKETO_REDUCTASE_2"/>
    <property type="match status" value="1"/>
</dbReference>
<dbReference type="GO" id="GO:0005829">
    <property type="term" value="C:cytosol"/>
    <property type="evidence" value="ECO:0007669"/>
    <property type="project" value="UniProtKB-ARBA"/>
</dbReference>
<dbReference type="InterPro" id="IPR023210">
    <property type="entry name" value="NADP_OxRdtase_dom"/>
</dbReference>
<dbReference type="Gene3D" id="3.20.20.100">
    <property type="entry name" value="NADP-dependent oxidoreductase domain"/>
    <property type="match status" value="1"/>
</dbReference>
<dbReference type="AlphaFoldDB" id="A0A1I2LE03"/>
<evidence type="ECO:0000259" key="2">
    <source>
        <dbReference type="Pfam" id="PF00248"/>
    </source>
</evidence>
<dbReference type="RefSeq" id="WP_143134122.1">
    <property type="nucleotide sequence ID" value="NZ_BOMT01000073.1"/>
</dbReference>
<protein>
    <submittedName>
        <fullName evidence="3">Predicted oxidoreductase</fullName>
    </submittedName>
</protein>
<organism evidence="3 4">
    <name type="scientific">Actinoplanes philippinensis</name>
    <dbReference type="NCBI Taxonomy" id="35752"/>
    <lineage>
        <taxon>Bacteria</taxon>
        <taxon>Bacillati</taxon>
        <taxon>Actinomycetota</taxon>
        <taxon>Actinomycetes</taxon>
        <taxon>Micromonosporales</taxon>
        <taxon>Micromonosporaceae</taxon>
        <taxon>Actinoplanes</taxon>
    </lineage>
</organism>
<evidence type="ECO:0000256" key="1">
    <source>
        <dbReference type="ARBA" id="ARBA00023002"/>
    </source>
</evidence>
<dbReference type="OrthoDB" id="3170516at2"/>
<reference evidence="3 4" key="1">
    <citation type="submission" date="2016-10" db="EMBL/GenBank/DDBJ databases">
        <authorList>
            <person name="de Groot N.N."/>
        </authorList>
    </citation>
    <scope>NUCLEOTIDE SEQUENCE [LARGE SCALE GENOMIC DNA]</scope>
    <source>
        <strain evidence="3 4">DSM 43019</strain>
    </source>
</reference>
<dbReference type="InterPro" id="IPR036812">
    <property type="entry name" value="NAD(P)_OxRdtase_dom_sf"/>
</dbReference>
<gene>
    <name evidence="3" type="ORF">SAMN05421541_12197</name>
</gene>
<dbReference type="GO" id="GO:0016491">
    <property type="term" value="F:oxidoreductase activity"/>
    <property type="evidence" value="ECO:0007669"/>
    <property type="project" value="UniProtKB-KW"/>
</dbReference>
<evidence type="ECO:0000313" key="3">
    <source>
        <dbReference type="EMBL" id="SFF77475.1"/>
    </source>
</evidence>
<dbReference type="InterPro" id="IPR050523">
    <property type="entry name" value="AKR_Detox_Biosynth"/>
</dbReference>
<dbReference type="PANTHER" id="PTHR43364">
    <property type="entry name" value="NADH-SPECIFIC METHYLGLYOXAL REDUCTASE-RELATED"/>
    <property type="match status" value="1"/>
</dbReference>
<dbReference type="InterPro" id="IPR018170">
    <property type="entry name" value="Aldo/ket_reductase_CS"/>
</dbReference>
<keyword evidence="1" id="KW-0560">Oxidoreductase</keyword>
<dbReference type="FunFam" id="3.20.20.100:FF:000004">
    <property type="entry name" value="Oxidoreductase, aldo/keto reductase"/>
    <property type="match status" value="1"/>
</dbReference>
<name>A0A1I2LE03_9ACTN</name>
<dbReference type="Proteomes" id="UP000199645">
    <property type="component" value="Unassembled WGS sequence"/>
</dbReference>
<dbReference type="STRING" id="35752.SAMN05421541_12197"/>
<feature type="domain" description="NADP-dependent oxidoreductase" evidence="2">
    <location>
        <begin position="15"/>
        <end position="315"/>
    </location>
</feature>
<sequence length="338" mass="37656">MEYRYVGGSGLRVSELCLGTMTFGNESDETTSHAILDRYVEAGGDFIDTADVYAGGASEEIIGRWLARQRRDSLVIATKGFWATGDAGNDHGAGRKHLISAVEASLRRLGTDHIDLYQLHCFDETTPVEETLSTLDTLVRTGKVRHLGVSNYAAWQLQKSVDVARFRGWEPFVAAQPLYNLIDREIETEFVPVCRNENVGIIPWSPMRGGWLTGKYRRGMTSAPAGSRWDGDKQPWLGNWEDSVDERVWRVTDALLDVAATIDRHPAQVALRWLLQRPGVTAPIIGARTVDQLTDNLGATGWSLDDKHLDRLTAAGEQPLPYPHAYLARSPRSRRELS</sequence>
<evidence type="ECO:0000313" key="4">
    <source>
        <dbReference type="Proteomes" id="UP000199645"/>
    </source>
</evidence>
<dbReference type="Pfam" id="PF00248">
    <property type="entry name" value="Aldo_ket_red"/>
    <property type="match status" value="1"/>
</dbReference>
<dbReference type="EMBL" id="FONV01000021">
    <property type="protein sequence ID" value="SFF77475.1"/>
    <property type="molecule type" value="Genomic_DNA"/>
</dbReference>
<dbReference type="CDD" id="cd19081">
    <property type="entry name" value="AKR_AKR9C1"/>
    <property type="match status" value="1"/>
</dbReference>
<dbReference type="InterPro" id="IPR020471">
    <property type="entry name" value="AKR"/>
</dbReference>